<proteinExistence type="predicted"/>
<evidence type="ECO:0000313" key="1">
    <source>
        <dbReference type="EMBL" id="GAI51740.1"/>
    </source>
</evidence>
<reference evidence="1" key="1">
    <citation type="journal article" date="2014" name="Front. Microbiol.">
        <title>High frequency of phylogenetically diverse reductive dehalogenase-homologous genes in deep subseafloor sedimentary metagenomes.</title>
        <authorList>
            <person name="Kawai M."/>
            <person name="Futagami T."/>
            <person name="Toyoda A."/>
            <person name="Takaki Y."/>
            <person name="Nishi S."/>
            <person name="Hori S."/>
            <person name="Arai W."/>
            <person name="Tsubouchi T."/>
            <person name="Morono Y."/>
            <person name="Uchiyama I."/>
            <person name="Ito T."/>
            <person name="Fujiyama A."/>
            <person name="Inagaki F."/>
            <person name="Takami H."/>
        </authorList>
    </citation>
    <scope>NUCLEOTIDE SEQUENCE</scope>
    <source>
        <strain evidence="1">Expedition CK06-06</strain>
    </source>
</reference>
<name>X1QL40_9ZZZZ</name>
<organism evidence="1">
    <name type="scientific">marine sediment metagenome</name>
    <dbReference type="NCBI Taxonomy" id="412755"/>
    <lineage>
        <taxon>unclassified sequences</taxon>
        <taxon>metagenomes</taxon>
        <taxon>ecological metagenomes</taxon>
    </lineage>
</organism>
<gene>
    <name evidence="1" type="ORF">S06H3_58038</name>
</gene>
<feature type="non-terminal residue" evidence="1">
    <location>
        <position position="1"/>
    </location>
</feature>
<protein>
    <submittedName>
        <fullName evidence="1">Uncharacterized protein</fullName>
    </submittedName>
</protein>
<sequence>IALQPIYNERLINFFNYFIVSGRITTKLNFCKALIVIISTGYFFDISLNL</sequence>
<accession>X1QL40</accession>
<dbReference type="AlphaFoldDB" id="X1QL40"/>
<dbReference type="EMBL" id="BARV01037533">
    <property type="protein sequence ID" value="GAI51740.1"/>
    <property type="molecule type" value="Genomic_DNA"/>
</dbReference>
<comment type="caution">
    <text evidence="1">The sequence shown here is derived from an EMBL/GenBank/DDBJ whole genome shotgun (WGS) entry which is preliminary data.</text>
</comment>